<proteinExistence type="inferred from homology"/>
<dbReference type="InterPro" id="IPR015797">
    <property type="entry name" value="NUDIX_hydrolase-like_dom_sf"/>
</dbReference>
<name>A0A1T4M436_9BACT</name>
<dbReference type="STRING" id="115783.SAMN02745119_01144"/>
<dbReference type="SUPFAM" id="SSF55811">
    <property type="entry name" value="Nudix"/>
    <property type="match status" value="1"/>
</dbReference>
<dbReference type="PRINTS" id="PR00502">
    <property type="entry name" value="NUDIXFAMILY"/>
</dbReference>
<evidence type="ECO:0000256" key="1">
    <source>
        <dbReference type="ARBA" id="ARBA00001946"/>
    </source>
</evidence>
<dbReference type="PANTHER" id="PTHR43046:SF14">
    <property type="entry name" value="MUTT_NUDIX FAMILY PROTEIN"/>
    <property type="match status" value="1"/>
</dbReference>
<keyword evidence="6" id="KW-1185">Reference proteome</keyword>
<keyword evidence="2 3" id="KW-0378">Hydrolase</keyword>
<dbReference type="Gene3D" id="3.90.79.10">
    <property type="entry name" value="Nucleoside Triphosphate Pyrophosphohydrolase"/>
    <property type="match status" value="1"/>
</dbReference>
<dbReference type="Pfam" id="PF00293">
    <property type="entry name" value="NUDIX"/>
    <property type="match status" value="1"/>
</dbReference>
<dbReference type="Proteomes" id="UP000190102">
    <property type="component" value="Unassembled WGS sequence"/>
</dbReference>
<gene>
    <name evidence="5" type="ORF">SAMN02745119_01144</name>
</gene>
<sequence>MTKPRYRKEHIVTSVVAVIIDEQERVLLTRRSIPPFKNMWVMPGGKIDLGEPIATALRREVDEEVGLEVEVGSLIDVFEHLTPGEENCHYVILFYRCRPVHYDLAHNPDEVAEASWVPRHELAAYLMPDGTRTILGKIFPELVTVDPESR</sequence>
<protein>
    <submittedName>
        <fullName evidence="5">8-oxo-dGTP diphosphatase</fullName>
    </submittedName>
</protein>
<feature type="domain" description="Nudix hydrolase" evidence="4">
    <location>
        <begin position="10"/>
        <end position="140"/>
    </location>
</feature>
<evidence type="ECO:0000313" key="5">
    <source>
        <dbReference type="EMBL" id="SJZ61723.1"/>
    </source>
</evidence>
<comment type="cofactor">
    <cofactor evidence="1">
        <name>Mg(2+)</name>
        <dbReference type="ChEBI" id="CHEBI:18420"/>
    </cofactor>
</comment>
<dbReference type="AlphaFoldDB" id="A0A1T4M436"/>
<dbReference type="PANTHER" id="PTHR43046">
    <property type="entry name" value="GDP-MANNOSE MANNOSYL HYDROLASE"/>
    <property type="match status" value="1"/>
</dbReference>
<evidence type="ECO:0000313" key="6">
    <source>
        <dbReference type="Proteomes" id="UP000190102"/>
    </source>
</evidence>
<evidence type="ECO:0000256" key="2">
    <source>
        <dbReference type="ARBA" id="ARBA00022801"/>
    </source>
</evidence>
<comment type="similarity">
    <text evidence="3">Belongs to the Nudix hydrolase family.</text>
</comment>
<dbReference type="EMBL" id="FUWR01000004">
    <property type="protein sequence ID" value="SJZ61723.1"/>
    <property type="molecule type" value="Genomic_DNA"/>
</dbReference>
<accession>A0A1T4M436</accession>
<dbReference type="InterPro" id="IPR020476">
    <property type="entry name" value="Nudix_hydrolase"/>
</dbReference>
<reference evidence="6" key="1">
    <citation type="submission" date="2017-02" db="EMBL/GenBank/DDBJ databases">
        <authorList>
            <person name="Varghese N."/>
            <person name="Submissions S."/>
        </authorList>
    </citation>
    <scope>NUCLEOTIDE SEQUENCE [LARGE SCALE GENOMIC DNA]</scope>
    <source>
        <strain evidence="6">ATCC BAA-34</strain>
    </source>
</reference>
<dbReference type="PROSITE" id="PS51462">
    <property type="entry name" value="NUDIX"/>
    <property type="match status" value="1"/>
</dbReference>
<evidence type="ECO:0000256" key="3">
    <source>
        <dbReference type="RuleBase" id="RU003476"/>
    </source>
</evidence>
<dbReference type="GO" id="GO:0016787">
    <property type="term" value="F:hydrolase activity"/>
    <property type="evidence" value="ECO:0007669"/>
    <property type="project" value="UniProtKB-KW"/>
</dbReference>
<evidence type="ECO:0000259" key="4">
    <source>
        <dbReference type="PROSITE" id="PS51462"/>
    </source>
</evidence>
<dbReference type="PROSITE" id="PS00893">
    <property type="entry name" value="NUDIX_BOX"/>
    <property type="match status" value="1"/>
</dbReference>
<dbReference type="InterPro" id="IPR020084">
    <property type="entry name" value="NUDIX_hydrolase_CS"/>
</dbReference>
<dbReference type="OrthoDB" id="9761969at2"/>
<dbReference type="RefSeq" id="WP_078789408.1">
    <property type="nucleotide sequence ID" value="NZ_FUWR01000004.1"/>
</dbReference>
<organism evidence="5 6">
    <name type="scientific">Trichlorobacter thiogenes</name>
    <dbReference type="NCBI Taxonomy" id="115783"/>
    <lineage>
        <taxon>Bacteria</taxon>
        <taxon>Pseudomonadati</taxon>
        <taxon>Thermodesulfobacteriota</taxon>
        <taxon>Desulfuromonadia</taxon>
        <taxon>Geobacterales</taxon>
        <taxon>Geobacteraceae</taxon>
        <taxon>Trichlorobacter</taxon>
    </lineage>
</organism>
<dbReference type="InterPro" id="IPR000086">
    <property type="entry name" value="NUDIX_hydrolase_dom"/>
</dbReference>